<dbReference type="InterPro" id="IPR023296">
    <property type="entry name" value="Glyco_hydro_beta-prop_sf"/>
</dbReference>
<organism evidence="1 2">
    <name type="scientific">Didymella pomorum</name>
    <dbReference type="NCBI Taxonomy" id="749634"/>
    <lineage>
        <taxon>Eukaryota</taxon>
        <taxon>Fungi</taxon>
        <taxon>Dikarya</taxon>
        <taxon>Ascomycota</taxon>
        <taxon>Pezizomycotina</taxon>
        <taxon>Dothideomycetes</taxon>
        <taxon>Pleosporomycetidae</taxon>
        <taxon>Pleosporales</taxon>
        <taxon>Pleosporineae</taxon>
        <taxon>Didymellaceae</taxon>
        <taxon>Didymella</taxon>
    </lineage>
</organism>
<dbReference type="PANTHER" id="PTHR43301">
    <property type="entry name" value="ARABINAN ENDO-1,5-ALPHA-L-ARABINOSIDASE"/>
    <property type="match status" value="1"/>
</dbReference>
<sequence>MAAIFKGDVPHVFFNLAPASTPSTFTSLNNGDAVLVPTSGTGGARDPFIFKAEDSSRLIVLATDLDIGKTDWGTAQTNGSRSIFVWESVDGVLWSKDRLAELMPPTAGYVWAPSAIWDVDTSSYAVFWSSRVYAADDTAHSGPSEGPFIYYSHTSNFETFTAPARWNNNETATVIDQEIQHLGDRSYVRYLSDTNGVKRVVLDRSDDGLFGTWRRIGVPVDKLREGPASYQDILNPERYYLWEDDYGGAGYECYFTEDFAVPYQVCETGLTPSGMRHGAVVQVGGQMYRKLSDS</sequence>
<name>A0A9W9D3A6_9PLEO</name>
<evidence type="ECO:0000313" key="2">
    <source>
        <dbReference type="Proteomes" id="UP001140510"/>
    </source>
</evidence>
<dbReference type="Gene3D" id="2.115.10.20">
    <property type="entry name" value="Glycosyl hydrolase domain, family 43"/>
    <property type="match status" value="1"/>
</dbReference>
<comment type="caution">
    <text evidence="1">The sequence shown here is derived from an EMBL/GenBank/DDBJ whole genome shotgun (WGS) entry which is preliminary data.</text>
</comment>
<proteinExistence type="predicted"/>
<gene>
    <name evidence="1" type="ORF">N0V91_009600</name>
</gene>
<dbReference type="AlphaFoldDB" id="A0A9W9D3A6"/>
<dbReference type="InterPro" id="IPR050727">
    <property type="entry name" value="GH43_arabinanases"/>
</dbReference>
<accession>A0A9W9D3A6</accession>
<evidence type="ECO:0000313" key="1">
    <source>
        <dbReference type="EMBL" id="KAJ4399227.1"/>
    </source>
</evidence>
<dbReference type="PANTHER" id="PTHR43301:SF3">
    <property type="entry name" value="ARABINAN ENDO-1,5-ALPHA-L-ARABINOSIDASE A-RELATED"/>
    <property type="match status" value="1"/>
</dbReference>
<keyword evidence="2" id="KW-1185">Reference proteome</keyword>
<dbReference type="EMBL" id="JAPEVA010000111">
    <property type="protein sequence ID" value="KAJ4399227.1"/>
    <property type="molecule type" value="Genomic_DNA"/>
</dbReference>
<dbReference type="SUPFAM" id="SSF75005">
    <property type="entry name" value="Arabinanase/levansucrase/invertase"/>
    <property type="match status" value="1"/>
</dbReference>
<dbReference type="CDD" id="cd08983">
    <property type="entry name" value="GH43_Bt3655-like"/>
    <property type="match status" value="1"/>
</dbReference>
<dbReference type="Proteomes" id="UP001140510">
    <property type="component" value="Unassembled WGS sequence"/>
</dbReference>
<reference evidence="1" key="1">
    <citation type="submission" date="2022-10" db="EMBL/GenBank/DDBJ databases">
        <title>Tapping the CABI collections for fungal endophytes: first genome assemblies for Collariella, Neodidymelliopsis, Ascochyta clinopodiicola, Didymella pomorum, Didymosphaeria variabile, Neocosmospora piperis and Neocucurbitaria cava.</title>
        <authorList>
            <person name="Hill R."/>
        </authorList>
    </citation>
    <scope>NUCLEOTIDE SEQUENCE</scope>
    <source>
        <strain evidence="1">IMI 355091</strain>
    </source>
</reference>
<evidence type="ECO:0008006" key="3">
    <source>
        <dbReference type="Google" id="ProtNLM"/>
    </source>
</evidence>
<protein>
    <recommendedName>
        <fullName evidence="3">Glycoside hydrolase family 43 protein</fullName>
    </recommendedName>
</protein>
<dbReference type="OrthoDB" id="19657at2759"/>